<sequence>MELRCDFCNENFSSIEHYLRHKYITRDGQMLRPLTSDERLSRQSFLERFAAWSVRKLAKRSTRIRANANERLDTPAKDKTLYFGEVHFDQIAICKQVLTQGGTSFSVFDHIERHYYSQLSVQQMYQQINTNHQHWAPNCNGVMQPSNETRILHF</sequence>
<proteinExistence type="predicted"/>
<protein>
    <submittedName>
        <fullName evidence="1">Uncharacterized protein</fullName>
    </submittedName>
</protein>
<dbReference type="AlphaFoldDB" id="A0A8X6JN82"/>
<gene>
    <name evidence="1" type="ORF">NPIL_166251</name>
</gene>
<reference evidence="1" key="1">
    <citation type="submission" date="2020-08" db="EMBL/GenBank/DDBJ databases">
        <title>Multicomponent nature underlies the extraordinary mechanical properties of spider dragline silk.</title>
        <authorList>
            <person name="Kono N."/>
            <person name="Nakamura H."/>
            <person name="Mori M."/>
            <person name="Yoshida Y."/>
            <person name="Ohtoshi R."/>
            <person name="Malay A.D."/>
            <person name="Moran D.A.P."/>
            <person name="Tomita M."/>
            <person name="Numata K."/>
            <person name="Arakawa K."/>
        </authorList>
    </citation>
    <scope>NUCLEOTIDE SEQUENCE</scope>
</reference>
<organism evidence="1 2">
    <name type="scientific">Nephila pilipes</name>
    <name type="common">Giant wood spider</name>
    <name type="synonym">Nephila maculata</name>
    <dbReference type="NCBI Taxonomy" id="299642"/>
    <lineage>
        <taxon>Eukaryota</taxon>
        <taxon>Metazoa</taxon>
        <taxon>Ecdysozoa</taxon>
        <taxon>Arthropoda</taxon>
        <taxon>Chelicerata</taxon>
        <taxon>Arachnida</taxon>
        <taxon>Araneae</taxon>
        <taxon>Araneomorphae</taxon>
        <taxon>Entelegynae</taxon>
        <taxon>Araneoidea</taxon>
        <taxon>Nephilidae</taxon>
        <taxon>Nephila</taxon>
    </lineage>
</organism>
<evidence type="ECO:0000313" key="1">
    <source>
        <dbReference type="EMBL" id="GFS46252.1"/>
    </source>
</evidence>
<accession>A0A8X6JN82</accession>
<evidence type="ECO:0000313" key="2">
    <source>
        <dbReference type="Proteomes" id="UP000887013"/>
    </source>
</evidence>
<keyword evidence="2" id="KW-1185">Reference proteome</keyword>
<dbReference type="EMBL" id="BMAW01090729">
    <property type="protein sequence ID" value="GFS46252.1"/>
    <property type="molecule type" value="Genomic_DNA"/>
</dbReference>
<comment type="caution">
    <text evidence="1">The sequence shown here is derived from an EMBL/GenBank/DDBJ whole genome shotgun (WGS) entry which is preliminary data.</text>
</comment>
<name>A0A8X6JN82_NEPPI</name>
<dbReference type="Proteomes" id="UP000887013">
    <property type="component" value="Unassembled WGS sequence"/>
</dbReference>